<evidence type="ECO:0000313" key="2">
    <source>
        <dbReference type="EMBL" id="ORD93724.1"/>
    </source>
</evidence>
<dbReference type="Proteomes" id="UP000192639">
    <property type="component" value="Unassembled WGS sequence"/>
</dbReference>
<evidence type="ECO:0008006" key="4">
    <source>
        <dbReference type="Google" id="ProtNLM"/>
    </source>
</evidence>
<keyword evidence="1" id="KW-0812">Transmembrane</keyword>
<organism evidence="2 3">
    <name type="scientific">Enterospora canceri</name>
    <dbReference type="NCBI Taxonomy" id="1081671"/>
    <lineage>
        <taxon>Eukaryota</taxon>
        <taxon>Fungi</taxon>
        <taxon>Fungi incertae sedis</taxon>
        <taxon>Microsporidia</taxon>
        <taxon>Enterocytozoonidae</taxon>
        <taxon>Enterospora</taxon>
    </lineage>
</organism>
<protein>
    <recommendedName>
        <fullName evidence="4">Signal recognition particle receptor subunit beta</fullName>
    </recommendedName>
</protein>
<evidence type="ECO:0000256" key="1">
    <source>
        <dbReference type="SAM" id="Phobius"/>
    </source>
</evidence>
<accession>A0A1Y1S6B4</accession>
<name>A0A1Y1S6B4_9MICR</name>
<feature type="transmembrane region" description="Helical" evidence="1">
    <location>
        <begin position="12"/>
        <end position="36"/>
    </location>
</feature>
<keyword evidence="3" id="KW-1185">Reference proteome</keyword>
<proteinExistence type="predicted"/>
<dbReference type="VEuPathDB" id="MicrosporidiaDB:ECANGB1_1620"/>
<comment type="caution">
    <text evidence="2">The sequence shown here is derived from an EMBL/GenBank/DDBJ whole genome shotgun (WGS) entry which is preliminary data.</text>
</comment>
<keyword evidence="1" id="KW-0472">Membrane</keyword>
<dbReference type="EMBL" id="LWDP01000052">
    <property type="protein sequence ID" value="ORD93724.1"/>
    <property type="molecule type" value="Genomic_DNA"/>
</dbReference>
<dbReference type="AlphaFoldDB" id="A0A1Y1S6B4"/>
<gene>
    <name evidence="2" type="ORF">ECANGB1_1620</name>
</gene>
<sequence>MIAKLLCYLNHHINSTAISVVFCTILLCIGIHSLLIKKPERKKVFFVGRRESGKTTALLQILLKKKDRRIRAVKRTTPTLIQHSTVINDLEIVEVEQSDEKDVLKKFSINGRDKFIFFLRDDDETYPQLLGNFDIHFVMWKKVKHEPRNDILYLNEDAVALIDLLYKNC</sequence>
<evidence type="ECO:0000313" key="3">
    <source>
        <dbReference type="Proteomes" id="UP000192639"/>
    </source>
</evidence>
<reference evidence="2 3" key="1">
    <citation type="journal article" date="2017" name="Environ. Microbiol.">
        <title>Decay of the glycolytic pathway and adaptation to intranuclear parasitism within Enterocytozoonidae microsporidia.</title>
        <authorList>
            <person name="Wiredu Boakye D."/>
            <person name="Jaroenlak P."/>
            <person name="Prachumwat A."/>
            <person name="Williams T.A."/>
            <person name="Bateman K.S."/>
            <person name="Itsathitphaisarn O."/>
            <person name="Sritunyalucksana K."/>
            <person name="Paszkiewicz K.H."/>
            <person name="Moore K.A."/>
            <person name="Stentiford G.D."/>
            <person name="Williams B.A."/>
        </authorList>
    </citation>
    <scope>NUCLEOTIDE SEQUENCE [LARGE SCALE GENOMIC DNA]</scope>
    <source>
        <strain evidence="2 3">GB1</strain>
    </source>
</reference>
<dbReference type="OrthoDB" id="2192681at2759"/>
<keyword evidence="1" id="KW-1133">Transmembrane helix</keyword>